<organism evidence="2">
    <name type="scientific">Rhodopseudomonas palustris (strain BisB18)</name>
    <dbReference type="NCBI Taxonomy" id="316056"/>
    <lineage>
        <taxon>Bacteria</taxon>
        <taxon>Pseudomonadati</taxon>
        <taxon>Pseudomonadota</taxon>
        <taxon>Alphaproteobacteria</taxon>
        <taxon>Hyphomicrobiales</taxon>
        <taxon>Nitrobacteraceae</taxon>
        <taxon>Rhodopseudomonas</taxon>
    </lineage>
</organism>
<dbReference type="Pfam" id="PF04940">
    <property type="entry name" value="BLUF"/>
    <property type="match status" value="1"/>
</dbReference>
<dbReference type="InterPro" id="IPR007024">
    <property type="entry name" value="BLUF_domain"/>
</dbReference>
<name>Q211J0_RHOPB</name>
<dbReference type="STRING" id="316056.RPC_3406"/>
<dbReference type="HOGENOM" id="CLU_1229099_0_0_5"/>
<protein>
    <submittedName>
        <fullName evidence="2">BLUF</fullName>
    </submittedName>
</protein>
<gene>
    <name evidence="2" type="ordered locus">RPC_3406</name>
</gene>
<dbReference type="SUPFAM" id="SSF54975">
    <property type="entry name" value="Acylphosphatase/BLUF domain-like"/>
    <property type="match status" value="1"/>
</dbReference>
<dbReference type="GO" id="GO:0071949">
    <property type="term" value="F:FAD binding"/>
    <property type="evidence" value="ECO:0007669"/>
    <property type="project" value="InterPro"/>
</dbReference>
<dbReference type="AlphaFoldDB" id="Q211J0"/>
<evidence type="ECO:0000259" key="1">
    <source>
        <dbReference type="PROSITE" id="PS50925"/>
    </source>
</evidence>
<sequence length="225" mass="24642">MPRAGSPSSNGANVAIDRTNGNTMIQIAYTSTAAEPMTTEQLIALLQQSFKNNTASGVTGMMLYGNATFLQALEGEESVVDALYEKISKDPRHSSIVVLHRKTIARRQYADWTMAFKRVSGGALQGIDGLRDFAEADFNADYLKRNTAVAENLMSHFGSWDPLLRELEDKDRHIADLKQALADARSRIEVASLVLEGLADAGRSNSLSERHLKLCELARETLGKA</sequence>
<evidence type="ECO:0000313" key="2">
    <source>
        <dbReference type="EMBL" id="ABD88946.1"/>
    </source>
</evidence>
<dbReference type="InterPro" id="IPR036046">
    <property type="entry name" value="Acylphosphatase-like_dom_sf"/>
</dbReference>
<feature type="domain" description="BLUF" evidence="1">
    <location>
        <begin position="24"/>
        <end position="115"/>
    </location>
</feature>
<dbReference type="eggNOG" id="COG3431">
    <property type="taxonomic scope" value="Bacteria"/>
</dbReference>
<dbReference type="EMBL" id="CP000301">
    <property type="protein sequence ID" value="ABD88946.1"/>
    <property type="molecule type" value="Genomic_DNA"/>
</dbReference>
<dbReference type="SMART" id="SM01034">
    <property type="entry name" value="BLUF"/>
    <property type="match status" value="1"/>
</dbReference>
<dbReference type="KEGG" id="rpc:RPC_3406"/>
<accession>Q211J0</accession>
<dbReference type="PROSITE" id="PS50925">
    <property type="entry name" value="BLUF"/>
    <property type="match status" value="1"/>
</dbReference>
<proteinExistence type="predicted"/>
<dbReference type="Gene3D" id="3.30.70.100">
    <property type="match status" value="1"/>
</dbReference>
<reference evidence="2" key="1">
    <citation type="submission" date="2006-03" db="EMBL/GenBank/DDBJ databases">
        <title>Complete sequence of Rhodopseudomonas palustris BisB18.</title>
        <authorList>
            <consortium name="US DOE Joint Genome Institute"/>
            <person name="Copeland A."/>
            <person name="Lucas S."/>
            <person name="Lapidus A."/>
            <person name="Barry K."/>
            <person name="Detter J.C."/>
            <person name="Glavina del Rio T."/>
            <person name="Hammon N."/>
            <person name="Israni S."/>
            <person name="Dalin E."/>
            <person name="Tice H."/>
            <person name="Pitluck S."/>
            <person name="Chain P."/>
            <person name="Malfatti S."/>
            <person name="Shin M."/>
            <person name="Vergez L."/>
            <person name="Schmutz J."/>
            <person name="Larimer F."/>
            <person name="Land M."/>
            <person name="Hauser L."/>
            <person name="Pelletier D.A."/>
            <person name="Kyrpides N."/>
            <person name="Anderson I."/>
            <person name="Oda Y."/>
            <person name="Harwood C.S."/>
            <person name="Richardson P."/>
        </authorList>
    </citation>
    <scope>NUCLEOTIDE SEQUENCE [LARGE SCALE GENOMIC DNA]</scope>
    <source>
        <strain evidence="2">BisB18</strain>
    </source>
</reference>
<dbReference type="GO" id="GO:0009882">
    <property type="term" value="F:blue light photoreceptor activity"/>
    <property type="evidence" value="ECO:0007669"/>
    <property type="project" value="InterPro"/>
</dbReference>